<evidence type="ECO:0000256" key="5">
    <source>
        <dbReference type="ARBA" id="ARBA00038359"/>
    </source>
</evidence>
<comment type="caution">
    <text evidence="8">The sequence shown here is derived from an EMBL/GenBank/DDBJ whole genome shotgun (WGS) entry which is preliminary data.</text>
</comment>
<evidence type="ECO:0000256" key="6">
    <source>
        <dbReference type="SAM" id="Phobius"/>
    </source>
</evidence>
<feature type="transmembrane region" description="Helical" evidence="6">
    <location>
        <begin position="99"/>
        <end position="119"/>
    </location>
</feature>
<feature type="transmembrane region" description="Helical" evidence="6">
    <location>
        <begin position="181"/>
        <end position="205"/>
    </location>
</feature>
<comment type="similarity">
    <text evidence="5">Belongs to the SAT4 family.</text>
</comment>
<dbReference type="InterPro" id="IPR052337">
    <property type="entry name" value="SAT4-like"/>
</dbReference>
<dbReference type="PANTHER" id="PTHR33048">
    <property type="entry name" value="PTH11-LIKE INTEGRAL MEMBRANE PROTEIN (AFU_ORTHOLOGUE AFUA_5G11245)"/>
    <property type="match status" value="1"/>
</dbReference>
<reference evidence="8 9" key="1">
    <citation type="submission" date="2018-05" db="EMBL/GenBank/DDBJ databases">
        <title>Whole genome sequencing for identification of molecular markers to develop diagnostic detection tools for the regulated plant pathogen Lachnellula willkommii.</title>
        <authorList>
            <person name="Giroux E."/>
            <person name="Bilodeau G."/>
        </authorList>
    </citation>
    <scope>NUCLEOTIDE SEQUENCE [LARGE SCALE GENOMIC DNA]</scope>
    <source>
        <strain evidence="8 9">CBS 625.97</strain>
    </source>
</reference>
<dbReference type="EMBL" id="QGMG01000750">
    <property type="protein sequence ID" value="TVY51724.1"/>
    <property type="molecule type" value="Genomic_DNA"/>
</dbReference>
<keyword evidence="4 6" id="KW-0472">Membrane</keyword>
<sequence>MELPRSLVSEAPALRTFRDDKPTLLVCWWCTFYAVTVILFRVCGRYVRAEKIFTEDGIMLLAIVPLFLRMALIHVVLLYGTNNAVVTNLSVEDVRRREIGSQLVLVSRIMYTTYTLMFIRSLAESFWQSSHKNLMRFLHALLIVTFLAVVISDLAACQPFANYWQVIPDPGSHCRGGYVFLITMGTLNVMTNFALFLFALPAVVLTRSRKTSIIFRLALPLLSTALTMYSIPYIIHSLGAQPIRSLIASFDILLATFTANATVLTSLLQDRGYKKSKFKQRDMERDRRSSHMIAKSRTIVIGGSKNKWGSDEDLLRDGELKDMIRMEVLNGEKPPREIGGLERPDKARLQEIRVDSMWEVHVDERGSVKDDFSEI</sequence>
<feature type="domain" description="Rhodopsin" evidence="7">
    <location>
        <begin position="41"/>
        <end position="233"/>
    </location>
</feature>
<feature type="transmembrane region" description="Helical" evidence="6">
    <location>
        <begin position="217"/>
        <end position="235"/>
    </location>
</feature>
<feature type="transmembrane region" description="Helical" evidence="6">
    <location>
        <begin position="56"/>
        <end position="79"/>
    </location>
</feature>
<comment type="subcellular location">
    <subcellularLocation>
        <location evidence="1">Membrane</location>
        <topology evidence="1">Multi-pass membrane protein</topology>
    </subcellularLocation>
</comment>
<evidence type="ECO:0000256" key="2">
    <source>
        <dbReference type="ARBA" id="ARBA00022692"/>
    </source>
</evidence>
<protein>
    <recommendedName>
        <fullName evidence="7">Rhodopsin domain-containing protein</fullName>
    </recommendedName>
</protein>
<keyword evidence="3 6" id="KW-1133">Transmembrane helix</keyword>
<feature type="transmembrane region" description="Helical" evidence="6">
    <location>
        <begin position="247"/>
        <end position="268"/>
    </location>
</feature>
<dbReference type="Proteomes" id="UP000481288">
    <property type="component" value="Unassembled WGS sequence"/>
</dbReference>
<dbReference type="AlphaFoldDB" id="A0A7D8YMM0"/>
<evidence type="ECO:0000256" key="4">
    <source>
        <dbReference type="ARBA" id="ARBA00023136"/>
    </source>
</evidence>
<proteinExistence type="inferred from homology"/>
<keyword evidence="9" id="KW-1185">Reference proteome</keyword>
<dbReference type="InterPro" id="IPR049326">
    <property type="entry name" value="Rhodopsin_dom_fungi"/>
</dbReference>
<evidence type="ECO:0000256" key="1">
    <source>
        <dbReference type="ARBA" id="ARBA00004141"/>
    </source>
</evidence>
<feature type="transmembrane region" description="Helical" evidence="6">
    <location>
        <begin position="23"/>
        <end position="44"/>
    </location>
</feature>
<accession>A0A7D8YMM0</accession>
<evidence type="ECO:0000259" key="7">
    <source>
        <dbReference type="Pfam" id="PF20684"/>
    </source>
</evidence>
<organism evidence="8 9">
    <name type="scientific">Lachnellula cervina</name>
    <dbReference type="NCBI Taxonomy" id="1316786"/>
    <lineage>
        <taxon>Eukaryota</taxon>
        <taxon>Fungi</taxon>
        <taxon>Dikarya</taxon>
        <taxon>Ascomycota</taxon>
        <taxon>Pezizomycotina</taxon>
        <taxon>Leotiomycetes</taxon>
        <taxon>Helotiales</taxon>
        <taxon>Lachnaceae</taxon>
        <taxon>Lachnellula</taxon>
    </lineage>
</organism>
<keyword evidence="2 6" id="KW-0812">Transmembrane</keyword>
<feature type="transmembrane region" description="Helical" evidence="6">
    <location>
        <begin position="140"/>
        <end position="161"/>
    </location>
</feature>
<name>A0A7D8YMM0_9HELO</name>
<evidence type="ECO:0000313" key="8">
    <source>
        <dbReference type="EMBL" id="TVY51724.1"/>
    </source>
</evidence>
<dbReference type="OrthoDB" id="5398233at2759"/>
<dbReference type="Pfam" id="PF20684">
    <property type="entry name" value="Fung_rhodopsin"/>
    <property type="match status" value="1"/>
</dbReference>
<evidence type="ECO:0000313" key="9">
    <source>
        <dbReference type="Proteomes" id="UP000481288"/>
    </source>
</evidence>
<gene>
    <name evidence="8" type="ORF">LCER1_G006634</name>
</gene>
<evidence type="ECO:0000256" key="3">
    <source>
        <dbReference type="ARBA" id="ARBA00022989"/>
    </source>
</evidence>
<dbReference type="GO" id="GO:0016020">
    <property type="term" value="C:membrane"/>
    <property type="evidence" value="ECO:0007669"/>
    <property type="project" value="UniProtKB-SubCell"/>
</dbReference>
<dbReference type="PANTHER" id="PTHR33048:SF19">
    <property type="entry name" value="MEMBRANE PROTEIN PTH11-LIKE, PUTATIVE (AFU_ORTHOLOGUE AFUA_1G14080)-RELATED"/>
    <property type="match status" value="1"/>
</dbReference>